<feature type="compositionally biased region" description="Basic and acidic residues" evidence="9">
    <location>
        <begin position="404"/>
        <end position="420"/>
    </location>
</feature>
<evidence type="ECO:0000256" key="3">
    <source>
        <dbReference type="ARBA" id="ARBA00006345"/>
    </source>
</evidence>
<keyword evidence="4 8" id="KW-0507">mRNA processing</keyword>
<dbReference type="VEuPathDB" id="FungiDB:A9K55_003408"/>
<feature type="compositionally biased region" description="Low complexity" evidence="9">
    <location>
        <begin position="25"/>
        <end position="39"/>
    </location>
</feature>
<comment type="subunit">
    <text evidence="8">Heterodimer. The mRNA-capping enzyme is composed of two separate chains alpha and beta, respectively a mRNA guanylyltransferase and an mRNA 5'-triphosphate monophosphatase.</text>
</comment>
<dbReference type="InterPro" id="IPR037009">
    <property type="entry name" value="mRNA_triPase_Cet1_sf"/>
</dbReference>
<evidence type="ECO:0000256" key="6">
    <source>
        <dbReference type="ARBA" id="ARBA00023242"/>
    </source>
</evidence>
<evidence type="ECO:0000256" key="9">
    <source>
        <dbReference type="SAM" id="MobiDB-lite"/>
    </source>
</evidence>
<keyword evidence="6 8" id="KW-0539">Nucleus</keyword>
<dbReference type="InterPro" id="IPR033469">
    <property type="entry name" value="CYTH-like_dom_sf"/>
</dbReference>
<dbReference type="InterPro" id="IPR040343">
    <property type="entry name" value="Cet1/Ctl1"/>
</dbReference>
<dbReference type="InterPro" id="IPR004206">
    <property type="entry name" value="mRNA_triPase_Cet1"/>
</dbReference>
<feature type="compositionally biased region" description="Pro residues" evidence="9">
    <location>
        <begin position="183"/>
        <end position="207"/>
    </location>
</feature>
<accession>A0A2H4S587</accession>
<comment type="similarity">
    <text evidence="3 8">Belongs to the fungal TPase family.</text>
</comment>
<dbReference type="VEuPathDB" id="FungiDB:CCM_06043"/>
<name>A0A2H4S587_CORMI</name>
<evidence type="ECO:0000256" key="8">
    <source>
        <dbReference type="RuleBase" id="RU367053"/>
    </source>
</evidence>
<dbReference type="PANTHER" id="PTHR28118:SF1">
    <property type="entry name" value="POLYNUCLEOTIDE 5'-TRIPHOSPHATASE CTL1-RELATED"/>
    <property type="match status" value="1"/>
</dbReference>
<dbReference type="EMBL" id="CP023322">
    <property type="protein sequence ID" value="ATY58274.1"/>
    <property type="molecule type" value="Genomic_DNA"/>
</dbReference>
<dbReference type="AlphaFoldDB" id="A0A2H4S587"/>
<dbReference type="EC" id="3.6.1.74" evidence="8"/>
<evidence type="ECO:0000256" key="1">
    <source>
        <dbReference type="ARBA" id="ARBA00001946"/>
    </source>
</evidence>
<dbReference type="OrthoDB" id="272147at2759"/>
<dbReference type="GO" id="GO:0006370">
    <property type="term" value="P:7-methylguanosine mRNA capping"/>
    <property type="evidence" value="ECO:0007669"/>
    <property type="project" value="UniProtKB-UniRule"/>
</dbReference>
<keyword evidence="8" id="KW-0506">mRNA capping</keyword>
<protein>
    <recommendedName>
        <fullName evidence="8">mRNA-capping enzyme subunit beta</fullName>
        <ecNumber evidence="8">3.6.1.74</ecNumber>
    </recommendedName>
    <alternativeName>
        <fullName evidence="8">mRNA 5'-phosphatase</fullName>
    </alternativeName>
    <alternativeName>
        <fullName evidence="8">mRNA 5'-triphosphate monophosphatase</fullName>
    </alternativeName>
</protein>
<dbReference type="GO" id="GO:0031533">
    <property type="term" value="C:mRNA capping enzyme complex"/>
    <property type="evidence" value="ECO:0007669"/>
    <property type="project" value="UniProtKB-UniRule"/>
</dbReference>
<dbReference type="GO" id="GO:0140818">
    <property type="term" value="F:mRNA 5'-triphosphate monophosphatase activity"/>
    <property type="evidence" value="ECO:0007669"/>
    <property type="project" value="UniProtKB-EC"/>
</dbReference>
<evidence type="ECO:0000259" key="10">
    <source>
        <dbReference type="Pfam" id="PF02940"/>
    </source>
</evidence>
<feature type="compositionally biased region" description="Basic residues" evidence="9">
    <location>
        <begin position="171"/>
        <end position="182"/>
    </location>
</feature>
<comment type="cofactor">
    <cofactor evidence="1 8">
        <name>Mg(2+)</name>
        <dbReference type="ChEBI" id="CHEBI:18420"/>
    </cofactor>
</comment>
<dbReference type="Proteomes" id="UP000323067">
    <property type="component" value="Chromosome iv"/>
</dbReference>
<feature type="domain" description="mRNA triphosphatase Cet1-like" evidence="10">
    <location>
        <begin position="588"/>
        <end position="832"/>
    </location>
</feature>
<feature type="compositionally biased region" description="Polar residues" evidence="9">
    <location>
        <begin position="212"/>
        <end position="231"/>
    </location>
</feature>
<evidence type="ECO:0000256" key="5">
    <source>
        <dbReference type="ARBA" id="ARBA00022801"/>
    </source>
</evidence>
<dbReference type="GO" id="GO:0004651">
    <property type="term" value="F:polynucleotide 5'-phosphatase activity"/>
    <property type="evidence" value="ECO:0007669"/>
    <property type="project" value="UniProtKB-UniRule"/>
</dbReference>
<evidence type="ECO:0000256" key="7">
    <source>
        <dbReference type="ARBA" id="ARBA00047740"/>
    </source>
</evidence>
<comment type="catalytic activity">
    <reaction evidence="7">
        <text>a 5'-end triphospho-ribonucleoside in mRNA + H2O = a 5'-end diphospho-ribonucleoside in mRNA + phosphate + H(+)</text>
        <dbReference type="Rhea" id="RHEA:67004"/>
        <dbReference type="Rhea" id="RHEA-COMP:17164"/>
        <dbReference type="Rhea" id="RHEA-COMP:17165"/>
        <dbReference type="ChEBI" id="CHEBI:15377"/>
        <dbReference type="ChEBI" id="CHEBI:15378"/>
        <dbReference type="ChEBI" id="CHEBI:43474"/>
        <dbReference type="ChEBI" id="CHEBI:167616"/>
        <dbReference type="ChEBI" id="CHEBI:167618"/>
        <dbReference type="EC" id="3.6.1.74"/>
    </reaction>
    <physiologicalReaction direction="left-to-right" evidence="7">
        <dbReference type="Rhea" id="RHEA:67005"/>
    </physiologicalReaction>
</comment>
<keyword evidence="5 8" id="KW-0378">Hydrolase</keyword>
<dbReference type="PANTHER" id="PTHR28118">
    <property type="entry name" value="POLYNUCLEOTIDE 5'-TRIPHOSPHATASE-RELATED"/>
    <property type="match status" value="1"/>
</dbReference>
<proteinExistence type="inferred from homology"/>
<feature type="region of interest" description="Disordered" evidence="9">
    <location>
        <begin position="522"/>
        <end position="551"/>
    </location>
</feature>
<evidence type="ECO:0000313" key="11">
    <source>
        <dbReference type="EMBL" id="ATY58274.1"/>
    </source>
</evidence>
<comment type="function">
    <text evidence="8">First step of mRNA capping. Converts the 5'-triphosphate end of a nascent mRNA chain into a diphosphate end.</text>
</comment>
<dbReference type="SUPFAM" id="SSF55154">
    <property type="entry name" value="CYTH-like phosphatases"/>
    <property type="match status" value="1"/>
</dbReference>
<feature type="compositionally biased region" description="Basic and acidic residues" evidence="9">
    <location>
        <begin position="336"/>
        <end position="354"/>
    </location>
</feature>
<feature type="compositionally biased region" description="Polar residues" evidence="9">
    <location>
        <begin position="464"/>
        <end position="483"/>
    </location>
</feature>
<feature type="compositionally biased region" description="Polar residues" evidence="9">
    <location>
        <begin position="1"/>
        <end position="11"/>
    </location>
</feature>
<sequence>MDLRSVLNTSDNGERSAAKAPPTPQQQQHPQPQHPQQHPRQPRGPPSANAQYAYQDFPHHPAPQPSPGKPGGPEYQQHSGQYPPGAYPPPSPYQVQAAYPPRASHPGSFADPRSPGSAPPVQSPYRHSVSSATGPVHGPPQGYFPNQPPHEIRSPSQRHQYPPAQYQPPPHHVHQQHQRHGSHPPPQAQPTTPYLPHPSIPQTPPIGHPGQQHGQRTHSAQSTPTPTSAHSQHPYGPPFSQGSPAPQHQHTPIEYRRQPSQPPGPPSQPHSANPSSANTQGPPPFSQPSSPYQHKISSTGGATVAQAHPSPNGPSHPHQPQHRLSHPRPPSQPNRESPRPESAKRRSTSERDHSMSISPKTRVGSLPSSTDHRPSTSEGDSRADQSTRMVGVKQEQPVATPAKRKLDDRSMSPGELENRNSRPPPGEVNGQTNEPQRAARHQFTPGTIKESPTKEEAVNEDSINEGSVTNGTVNDESTSTIKESATPEPSEPDEDVVRVCRSEPPVWALSLRTLGKALPKNANYAMPHRPHSSAPGNAKDSRSTRTPVAAESRIVAAESRAQSPSELPGPQEFLGPWEASVTGVKPYEELSRTVADFLFIHVINAQDAQEISSRGIEFEIEAKLGTLIDKDTNHRVEKAIVSECVLRDTGRVAFQSSMTETHHKAFNEFLNNVVIQTDPRSAHGKKRVQVHYKHRREIDRYFELPLDMQARIPGCVRSRLGTRKNVKARVTYNEKTGEVLNKIVKARVADIDIHMPTCPMDCRISINLEMNWDGPVEELEQLAGVQTSGVTDRRKDRLSYKQGNYQIDLTQVTMPSGQGSRGDKEHELEIEVSGAAVIEQGRRAMSGEAHGYQELVEGFLDNMRVLARKGKEFQR</sequence>
<dbReference type="Gene3D" id="3.20.100.10">
    <property type="entry name" value="mRNA triphosphatase Cet1-like"/>
    <property type="match status" value="1"/>
</dbReference>
<comment type="subcellular location">
    <subcellularLocation>
        <location evidence="2 8">Nucleus</location>
    </subcellularLocation>
</comment>
<evidence type="ECO:0000313" key="12">
    <source>
        <dbReference type="Proteomes" id="UP000323067"/>
    </source>
</evidence>
<gene>
    <name evidence="11" type="ORF">A9K55_003408</name>
</gene>
<feature type="region of interest" description="Disordered" evidence="9">
    <location>
        <begin position="1"/>
        <end position="498"/>
    </location>
</feature>
<feature type="compositionally biased region" description="Basic and acidic residues" evidence="9">
    <location>
        <begin position="370"/>
        <end position="385"/>
    </location>
</feature>
<reference evidence="11 12" key="1">
    <citation type="journal article" date="2017" name="BMC Genomics">
        <title>Chromosome level assembly and secondary metabolite potential of the parasitic fungus Cordyceps militaris.</title>
        <authorList>
            <person name="Kramer G.J."/>
            <person name="Nodwell J.R."/>
        </authorList>
    </citation>
    <scope>NUCLEOTIDE SEQUENCE [LARGE SCALE GENOMIC DNA]</scope>
    <source>
        <strain evidence="11 12">ATCC 34164</strain>
    </source>
</reference>
<evidence type="ECO:0000256" key="4">
    <source>
        <dbReference type="ARBA" id="ARBA00022664"/>
    </source>
</evidence>
<feature type="compositionally biased region" description="Pro residues" evidence="9">
    <location>
        <begin position="60"/>
        <end position="70"/>
    </location>
</feature>
<dbReference type="Pfam" id="PF02940">
    <property type="entry name" value="mRNA_triPase"/>
    <property type="match status" value="1"/>
</dbReference>
<evidence type="ECO:0000256" key="2">
    <source>
        <dbReference type="ARBA" id="ARBA00004123"/>
    </source>
</evidence>
<dbReference type="CDD" id="cd07470">
    <property type="entry name" value="CYTH-like_mRNA_RTPase"/>
    <property type="match status" value="1"/>
</dbReference>
<feature type="compositionally biased region" description="Polar residues" evidence="9">
    <location>
        <begin position="240"/>
        <end position="250"/>
    </location>
</feature>
<organism evidence="11 12">
    <name type="scientific">Cordyceps militaris</name>
    <name type="common">Caterpillar fungus</name>
    <name type="synonym">Clavaria militaris</name>
    <dbReference type="NCBI Taxonomy" id="73501"/>
    <lineage>
        <taxon>Eukaryota</taxon>
        <taxon>Fungi</taxon>
        <taxon>Dikarya</taxon>
        <taxon>Ascomycota</taxon>
        <taxon>Pezizomycotina</taxon>
        <taxon>Sordariomycetes</taxon>
        <taxon>Hypocreomycetidae</taxon>
        <taxon>Hypocreales</taxon>
        <taxon>Cordycipitaceae</taxon>
        <taxon>Cordyceps</taxon>
    </lineage>
</organism>